<dbReference type="PhylomeDB" id="E9G3Y5"/>
<gene>
    <name evidence="3" type="ORF">DAPPUDRAFT_222417</name>
</gene>
<dbReference type="STRING" id="6669.E9G3Y5"/>
<evidence type="ECO:0000259" key="2">
    <source>
        <dbReference type="Pfam" id="PF25408"/>
    </source>
</evidence>
<evidence type="ECO:0000256" key="1">
    <source>
        <dbReference type="ARBA" id="ARBA00023054"/>
    </source>
</evidence>
<dbReference type="Proteomes" id="UP000000305">
    <property type="component" value="Unassembled WGS sequence"/>
</dbReference>
<sequence>MAQSSVHLQLQFNFRWILLANHAEPVQGLIQRFLRRRLIQSQLLAKSRDGALERVVEWIPRCWVHLNKFLETHNSADVTIGPRWFLQVPADSTCSQIWFTDLWNNTWGPYLRASALWKTSAMGRSYVMDHIHLSLGSRQCL</sequence>
<dbReference type="eggNOG" id="ENOG502QPT3">
    <property type="taxonomic scope" value="Eukaryota"/>
</dbReference>
<feature type="domain" description="CortBP2/NAV1-like AAA+ ATPase lid" evidence="2">
    <location>
        <begin position="43"/>
        <end position="125"/>
    </location>
</feature>
<dbReference type="OrthoDB" id="2161974at2759"/>
<evidence type="ECO:0000313" key="4">
    <source>
        <dbReference type="Proteomes" id="UP000000305"/>
    </source>
</evidence>
<dbReference type="PANTHER" id="PTHR12784:SF28">
    <property type="entry name" value="PROTEIN SICKIE"/>
    <property type="match status" value="1"/>
</dbReference>
<protein>
    <recommendedName>
        <fullName evidence="2">CortBP2/NAV1-like AAA+ ATPase lid domain-containing protein</fullName>
    </recommendedName>
</protein>
<dbReference type="KEGG" id="dpx:DAPPUDRAFT_222417"/>
<dbReference type="InParanoid" id="E9G3Y5"/>
<keyword evidence="1" id="KW-0175">Coiled coil</keyword>
<dbReference type="GO" id="GO:0022008">
    <property type="term" value="P:neurogenesis"/>
    <property type="evidence" value="ECO:0007669"/>
    <property type="project" value="InterPro"/>
</dbReference>
<name>E9G3Y5_DAPPU</name>
<dbReference type="InterPro" id="IPR039041">
    <property type="entry name" value="Nav/unc-53"/>
</dbReference>
<dbReference type="HOGENOM" id="CLU_1827263_0_0_1"/>
<dbReference type="OMA" id="WIPRCWV"/>
<dbReference type="Pfam" id="PF25408">
    <property type="entry name" value="AAA_lid_NAV1"/>
    <property type="match status" value="1"/>
</dbReference>
<evidence type="ECO:0000313" key="3">
    <source>
        <dbReference type="EMBL" id="EFX85905.1"/>
    </source>
</evidence>
<dbReference type="AlphaFoldDB" id="E9G3Y5"/>
<dbReference type="PANTHER" id="PTHR12784">
    <property type="entry name" value="STEERIN"/>
    <property type="match status" value="1"/>
</dbReference>
<reference evidence="3 4" key="1">
    <citation type="journal article" date="2011" name="Science">
        <title>The ecoresponsive genome of Daphnia pulex.</title>
        <authorList>
            <person name="Colbourne J.K."/>
            <person name="Pfrender M.E."/>
            <person name="Gilbert D."/>
            <person name="Thomas W.K."/>
            <person name="Tucker A."/>
            <person name="Oakley T.H."/>
            <person name="Tokishita S."/>
            <person name="Aerts A."/>
            <person name="Arnold G.J."/>
            <person name="Basu M.K."/>
            <person name="Bauer D.J."/>
            <person name="Caceres C.E."/>
            <person name="Carmel L."/>
            <person name="Casola C."/>
            <person name="Choi J.H."/>
            <person name="Detter J.C."/>
            <person name="Dong Q."/>
            <person name="Dusheyko S."/>
            <person name="Eads B.D."/>
            <person name="Frohlich T."/>
            <person name="Geiler-Samerotte K.A."/>
            <person name="Gerlach D."/>
            <person name="Hatcher P."/>
            <person name="Jogdeo S."/>
            <person name="Krijgsveld J."/>
            <person name="Kriventseva E.V."/>
            <person name="Kultz D."/>
            <person name="Laforsch C."/>
            <person name="Lindquist E."/>
            <person name="Lopez J."/>
            <person name="Manak J.R."/>
            <person name="Muller J."/>
            <person name="Pangilinan J."/>
            <person name="Patwardhan R.P."/>
            <person name="Pitluck S."/>
            <person name="Pritham E.J."/>
            <person name="Rechtsteiner A."/>
            <person name="Rho M."/>
            <person name="Rogozin I.B."/>
            <person name="Sakarya O."/>
            <person name="Salamov A."/>
            <person name="Schaack S."/>
            <person name="Shapiro H."/>
            <person name="Shiga Y."/>
            <person name="Skalitzky C."/>
            <person name="Smith Z."/>
            <person name="Souvorov A."/>
            <person name="Sung W."/>
            <person name="Tang Z."/>
            <person name="Tsuchiya D."/>
            <person name="Tu H."/>
            <person name="Vos H."/>
            <person name="Wang M."/>
            <person name="Wolf Y.I."/>
            <person name="Yamagata H."/>
            <person name="Yamada T."/>
            <person name="Ye Y."/>
            <person name="Shaw J.R."/>
            <person name="Andrews J."/>
            <person name="Crease T.J."/>
            <person name="Tang H."/>
            <person name="Lucas S.M."/>
            <person name="Robertson H.M."/>
            <person name="Bork P."/>
            <person name="Koonin E.V."/>
            <person name="Zdobnov E.M."/>
            <person name="Grigoriev I.V."/>
            <person name="Lynch M."/>
            <person name="Boore J.L."/>
        </authorList>
    </citation>
    <scope>NUCLEOTIDE SEQUENCE [LARGE SCALE GENOMIC DNA]</scope>
</reference>
<keyword evidence="4" id="KW-1185">Reference proteome</keyword>
<organism evidence="3 4">
    <name type="scientific">Daphnia pulex</name>
    <name type="common">Water flea</name>
    <dbReference type="NCBI Taxonomy" id="6669"/>
    <lineage>
        <taxon>Eukaryota</taxon>
        <taxon>Metazoa</taxon>
        <taxon>Ecdysozoa</taxon>
        <taxon>Arthropoda</taxon>
        <taxon>Crustacea</taxon>
        <taxon>Branchiopoda</taxon>
        <taxon>Diplostraca</taxon>
        <taxon>Cladocera</taxon>
        <taxon>Anomopoda</taxon>
        <taxon>Daphniidae</taxon>
        <taxon>Daphnia</taxon>
    </lineage>
</organism>
<accession>E9G3Y5</accession>
<dbReference type="EMBL" id="GL732531">
    <property type="protein sequence ID" value="EFX85905.1"/>
    <property type="molecule type" value="Genomic_DNA"/>
</dbReference>
<proteinExistence type="predicted"/>
<dbReference type="InterPro" id="IPR057568">
    <property type="entry name" value="CortBP2_NAV1-like_AAA_lid"/>
</dbReference>